<dbReference type="EMBL" id="FRAC01000017">
    <property type="protein sequence ID" value="SHK79243.1"/>
    <property type="molecule type" value="Genomic_DNA"/>
</dbReference>
<evidence type="ECO:0000256" key="4">
    <source>
        <dbReference type="ARBA" id="ARBA00023316"/>
    </source>
</evidence>
<name>A0A1M6VCJ8_9FIRM</name>
<dbReference type="InterPro" id="IPR036505">
    <property type="entry name" value="Amidase/PGRP_sf"/>
</dbReference>
<keyword evidence="8" id="KW-1185">Reference proteome</keyword>
<dbReference type="PANTHER" id="PTHR30417:SF1">
    <property type="entry name" value="N-ACETYLMURAMOYL-L-ALANINE AMIDASE AMID"/>
    <property type="match status" value="1"/>
</dbReference>
<dbReference type="PANTHER" id="PTHR30417">
    <property type="entry name" value="N-ACETYLMURAMOYL-L-ALANINE AMIDASE AMID"/>
    <property type="match status" value="1"/>
</dbReference>
<protein>
    <recommendedName>
        <fullName evidence="2">N-acetylmuramoyl-L-alanine amidase</fullName>
        <ecNumber evidence="2">3.5.1.28</ecNumber>
    </recommendedName>
</protein>
<dbReference type="EC" id="3.5.1.28" evidence="2"/>
<dbReference type="InterPro" id="IPR002502">
    <property type="entry name" value="Amidase_domain"/>
</dbReference>
<dbReference type="GO" id="GO:0009253">
    <property type="term" value="P:peptidoglycan catabolic process"/>
    <property type="evidence" value="ECO:0007669"/>
    <property type="project" value="InterPro"/>
</dbReference>
<organism evidence="7 8">
    <name type="scientific">Anaerocolumna jejuensis DSM 15929</name>
    <dbReference type="NCBI Taxonomy" id="1121322"/>
    <lineage>
        <taxon>Bacteria</taxon>
        <taxon>Bacillati</taxon>
        <taxon>Bacillota</taxon>
        <taxon>Clostridia</taxon>
        <taxon>Lachnospirales</taxon>
        <taxon>Lachnospiraceae</taxon>
        <taxon>Anaerocolumna</taxon>
    </lineage>
</organism>
<evidence type="ECO:0000256" key="3">
    <source>
        <dbReference type="ARBA" id="ARBA00022801"/>
    </source>
</evidence>
<keyword evidence="5" id="KW-0472">Membrane</keyword>
<keyword evidence="4" id="KW-0961">Cell wall biogenesis/degradation</keyword>
<dbReference type="Gene3D" id="3.40.80.10">
    <property type="entry name" value="Peptidoglycan recognition protein-like"/>
    <property type="match status" value="1"/>
</dbReference>
<evidence type="ECO:0000259" key="6">
    <source>
        <dbReference type="SMART" id="SM00644"/>
    </source>
</evidence>
<feature type="transmembrane region" description="Helical" evidence="5">
    <location>
        <begin position="20"/>
        <end position="41"/>
    </location>
</feature>
<sequence>MDAKDKRRRKKRRSRLRDIIAITSLCILMTAIVGTMLFSVLKHHKEAPYGFSYYTIAPPPITEKLLTPNNYSRSEKPLKRVKGIVIHYTANPGTSANANRNYFENLRLQTKTSASSHFVIGLDGEILQCIPLDEIAFASNNRNDDTISIECCHPDATGKFNQKTYDSLVALSAWLCSKYGLDKRDLLRHYDVTGKLCPLYYVKHEDAWKALKDDIITYLKEKEASAELG</sequence>
<evidence type="ECO:0000256" key="2">
    <source>
        <dbReference type="ARBA" id="ARBA00011901"/>
    </source>
</evidence>
<keyword evidence="3" id="KW-0378">Hydrolase</keyword>
<dbReference type="Pfam" id="PF01510">
    <property type="entry name" value="Amidase_2"/>
    <property type="match status" value="1"/>
</dbReference>
<dbReference type="GO" id="GO:0071555">
    <property type="term" value="P:cell wall organization"/>
    <property type="evidence" value="ECO:0007669"/>
    <property type="project" value="UniProtKB-KW"/>
</dbReference>
<dbReference type="STRING" id="1121322.SAMN02745136_03369"/>
<evidence type="ECO:0000313" key="8">
    <source>
        <dbReference type="Proteomes" id="UP000184386"/>
    </source>
</evidence>
<evidence type="ECO:0000256" key="1">
    <source>
        <dbReference type="ARBA" id="ARBA00001561"/>
    </source>
</evidence>
<gene>
    <name evidence="7" type="ORF">SAMN02745136_03369</name>
</gene>
<dbReference type="SUPFAM" id="SSF55846">
    <property type="entry name" value="N-acetylmuramoyl-L-alanine amidase-like"/>
    <property type="match status" value="1"/>
</dbReference>
<dbReference type="OrthoDB" id="9794294at2"/>
<dbReference type="InterPro" id="IPR051206">
    <property type="entry name" value="NAMLAA_amidase_2"/>
</dbReference>
<reference evidence="7 8" key="1">
    <citation type="submission" date="2016-11" db="EMBL/GenBank/DDBJ databases">
        <authorList>
            <person name="Jaros S."/>
            <person name="Januszkiewicz K."/>
            <person name="Wedrychowicz H."/>
        </authorList>
    </citation>
    <scope>NUCLEOTIDE SEQUENCE [LARGE SCALE GENOMIC DNA]</scope>
    <source>
        <strain evidence="7 8">DSM 15929</strain>
    </source>
</reference>
<keyword evidence="5" id="KW-1133">Transmembrane helix</keyword>
<dbReference type="GO" id="GO:0009254">
    <property type="term" value="P:peptidoglycan turnover"/>
    <property type="evidence" value="ECO:0007669"/>
    <property type="project" value="TreeGrafter"/>
</dbReference>
<dbReference type="CDD" id="cd06583">
    <property type="entry name" value="PGRP"/>
    <property type="match status" value="1"/>
</dbReference>
<keyword evidence="5" id="KW-0812">Transmembrane</keyword>
<evidence type="ECO:0000313" key="7">
    <source>
        <dbReference type="EMBL" id="SHK79243.1"/>
    </source>
</evidence>
<accession>A0A1M6VCJ8</accession>
<dbReference type="SMART" id="SM00644">
    <property type="entry name" value="Ami_2"/>
    <property type="match status" value="1"/>
</dbReference>
<dbReference type="AlphaFoldDB" id="A0A1M6VCJ8"/>
<comment type="catalytic activity">
    <reaction evidence="1">
        <text>Hydrolyzes the link between N-acetylmuramoyl residues and L-amino acid residues in certain cell-wall glycopeptides.</text>
        <dbReference type="EC" id="3.5.1.28"/>
    </reaction>
</comment>
<feature type="domain" description="N-acetylmuramoyl-L-alanine amidase" evidence="6">
    <location>
        <begin position="70"/>
        <end position="199"/>
    </location>
</feature>
<proteinExistence type="predicted"/>
<dbReference type="GO" id="GO:0008745">
    <property type="term" value="F:N-acetylmuramoyl-L-alanine amidase activity"/>
    <property type="evidence" value="ECO:0007669"/>
    <property type="project" value="UniProtKB-EC"/>
</dbReference>
<dbReference type="Proteomes" id="UP000184386">
    <property type="component" value="Unassembled WGS sequence"/>
</dbReference>
<evidence type="ECO:0000256" key="5">
    <source>
        <dbReference type="SAM" id="Phobius"/>
    </source>
</evidence>